<evidence type="ECO:0000256" key="4">
    <source>
        <dbReference type="ARBA" id="ARBA00022839"/>
    </source>
</evidence>
<keyword evidence="3" id="KW-0378">Hydrolase</keyword>
<dbReference type="PANTHER" id="PTHR11046">
    <property type="entry name" value="OLIGORIBONUCLEASE, MITOCHONDRIAL"/>
    <property type="match status" value="1"/>
</dbReference>
<keyword evidence="8" id="KW-1185">Reference proteome</keyword>
<dbReference type="InterPro" id="IPR022894">
    <property type="entry name" value="Oligoribonuclease"/>
</dbReference>
<accession>A0AAN9ZH46</accession>
<dbReference type="InterPro" id="IPR012337">
    <property type="entry name" value="RNaseH-like_sf"/>
</dbReference>
<evidence type="ECO:0000313" key="7">
    <source>
        <dbReference type="EMBL" id="KAK7873195.1"/>
    </source>
</evidence>
<dbReference type="AlphaFoldDB" id="A0AAN9ZH46"/>
<feature type="domain" description="Exonuclease" evidence="6">
    <location>
        <begin position="50"/>
        <end position="224"/>
    </location>
</feature>
<gene>
    <name evidence="7" type="ORF">R5R35_006406</name>
</gene>
<protein>
    <recommendedName>
        <fullName evidence="5">Probable oligoribonuclease</fullName>
    </recommendedName>
</protein>
<dbReference type="InterPro" id="IPR036397">
    <property type="entry name" value="RNaseH_sf"/>
</dbReference>
<dbReference type="SMART" id="SM00479">
    <property type="entry name" value="EXOIII"/>
    <property type="match status" value="1"/>
</dbReference>
<dbReference type="FunFam" id="3.30.420.10:FF:000003">
    <property type="entry name" value="Oligoribonuclease"/>
    <property type="match status" value="1"/>
</dbReference>
<dbReference type="PANTHER" id="PTHR11046:SF0">
    <property type="entry name" value="OLIGORIBONUCLEASE, MITOCHONDRIAL"/>
    <property type="match status" value="1"/>
</dbReference>
<dbReference type="SUPFAM" id="SSF53098">
    <property type="entry name" value="Ribonuclease H-like"/>
    <property type="match status" value="1"/>
</dbReference>
<dbReference type="NCBIfam" id="NF003765">
    <property type="entry name" value="PRK05359.1"/>
    <property type="match status" value="1"/>
</dbReference>
<comment type="similarity">
    <text evidence="1">Belongs to the oligoribonuclease family.</text>
</comment>
<dbReference type="HAMAP" id="MF_00045">
    <property type="entry name" value="Oligoribonuclease"/>
    <property type="match status" value="1"/>
</dbReference>
<evidence type="ECO:0000256" key="3">
    <source>
        <dbReference type="ARBA" id="ARBA00022801"/>
    </source>
</evidence>
<keyword evidence="4" id="KW-0269">Exonuclease</keyword>
<dbReference type="GO" id="GO:0000175">
    <property type="term" value="F:3'-5'-RNA exonuclease activity"/>
    <property type="evidence" value="ECO:0007669"/>
    <property type="project" value="InterPro"/>
</dbReference>
<dbReference type="CDD" id="cd06135">
    <property type="entry name" value="Orn"/>
    <property type="match status" value="1"/>
</dbReference>
<dbReference type="EMBL" id="JAZDUA010000016">
    <property type="protein sequence ID" value="KAK7873195.1"/>
    <property type="molecule type" value="Genomic_DNA"/>
</dbReference>
<reference evidence="7 8" key="1">
    <citation type="submission" date="2024-03" db="EMBL/GenBank/DDBJ databases">
        <title>The genome assembly and annotation of the cricket Gryllus longicercus Weissman &amp; Gray.</title>
        <authorList>
            <person name="Szrajer S."/>
            <person name="Gray D."/>
            <person name="Ylla G."/>
        </authorList>
    </citation>
    <scope>NUCLEOTIDE SEQUENCE [LARGE SCALE GENOMIC DNA]</scope>
    <source>
        <strain evidence="7">DAG 2021-001</strain>
        <tissue evidence="7">Whole body minus gut</tissue>
    </source>
</reference>
<evidence type="ECO:0000256" key="1">
    <source>
        <dbReference type="ARBA" id="ARBA00009921"/>
    </source>
</evidence>
<name>A0AAN9ZH46_9ORTH</name>
<keyword evidence="2" id="KW-0540">Nuclease</keyword>
<dbReference type="InterPro" id="IPR013520">
    <property type="entry name" value="Ribonucl_H"/>
</dbReference>
<comment type="caution">
    <text evidence="7">The sequence shown here is derived from an EMBL/GenBank/DDBJ whole genome shotgun (WGS) entry which is preliminary data.</text>
</comment>
<dbReference type="Pfam" id="PF00929">
    <property type="entry name" value="RNase_T"/>
    <property type="match status" value="1"/>
</dbReference>
<organism evidence="7 8">
    <name type="scientific">Gryllus longicercus</name>
    <dbReference type="NCBI Taxonomy" id="2509291"/>
    <lineage>
        <taxon>Eukaryota</taxon>
        <taxon>Metazoa</taxon>
        <taxon>Ecdysozoa</taxon>
        <taxon>Arthropoda</taxon>
        <taxon>Hexapoda</taxon>
        <taxon>Insecta</taxon>
        <taxon>Pterygota</taxon>
        <taxon>Neoptera</taxon>
        <taxon>Polyneoptera</taxon>
        <taxon>Orthoptera</taxon>
        <taxon>Ensifera</taxon>
        <taxon>Gryllidea</taxon>
        <taxon>Grylloidea</taxon>
        <taxon>Gryllidae</taxon>
        <taxon>Gryllinae</taxon>
        <taxon>Gryllus</taxon>
    </lineage>
</organism>
<dbReference type="Proteomes" id="UP001378592">
    <property type="component" value="Unassembled WGS sequence"/>
</dbReference>
<evidence type="ECO:0000259" key="6">
    <source>
        <dbReference type="SMART" id="SM00479"/>
    </source>
</evidence>
<evidence type="ECO:0000256" key="2">
    <source>
        <dbReference type="ARBA" id="ARBA00022722"/>
    </source>
</evidence>
<dbReference type="GO" id="GO:0003676">
    <property type="term" value="F:nucleic acid binding"/>
    <property type="evidence" value="ECO:0007669"/>
    <property type="project" value="InterPro"/>
</dbReference>
<evidence type="ECO:0000256" key="5">
    <source>
        <dbReference type="ARBA" id="ARBA00072681"/>
    </source>
</evidence>
<proteinExistence type="inferred from homology"/>
<dbReference type="GO" id="GO:0005739">
    <property type="term" value="C:mitochondrion"/>
    <property type="evidence" value="ECO:0007669"/>
    <property type="project" value="TreeGrafter"/>
</dbReference>
<sequence length="225" mass="26096">MLRSFLQKHRNVLQFQNSLSNSQLRSFGFKGLLSLLNPTTPSVAMSKDHRLIWIDMEMTGLDPVSDHILEVACIITEGNLQIVAEHTPLVIHQSDEILASMNEWCVKHHGQSGLTEACRKSHTSLQQAEDQLLTFLRVHSPSGKCPLAGNSVYMDRLFLSRYMPRLDRHIHYRIVDVSTIKELCRRWAPHAFRNAPKKKLQHRALFDIKESIEELKYYRKFMFSD</sequence>
<dbReference type="Gene3D" id="3.30.420.10">
    <property type="entry name" value="Ribonuclease H-like superfamily/Ribonuclease H"/>
    <property type="match status" value="1"/>
</dbReference>
<evidence type="ECO:0000313" key="8">
    <source>
        <dbReference type="Proteomes" id="UP001378592"/>
    </source>
</evidence>